<dbReference type="NCBIfam" id="TIGR04174">
    <property type="entry name" value="IPTL_CTERM"/>
    <property type="match status" value="1"/>
</dbReference>
<evidence type="ECO:0000313" key="3">
    <source>
        <dbReference type="Proteomes" id="UP000295554"/>
    </source>
</evidence>
<evidence type="ECO:0000259" key="1">
    <source>
        <dbReference type="Pfam" id="PF18203"/>
    </source>
</evidence>
<dbReference type="AlphaFoldDB" id="A0A4R5LMV7"/>
<sequence>MRFGQEKPSFNYKILSGVRQYTKKIGANPMKNSAATKIVLLVLLLCGFSGVAQASHFRGGTFTTATIDSNGVVTATMETSWRKNAGDGTASFNVYAIGDTTRATSLGFIQVPSPRTDSSDPDYDVHTANLAWDLSAIPLAQGTYIIRYSSCCRIGAIANAVSGDFAVETVVNYSGSTNSAPVIFSDPNFRIAIGQPFSQNLNANDPDGDLPLTYVFLTNTTDPEYGAAQVAGLSVDSDGQLSMSGADTGNLNDGDNLVAKIRITDSTGAWSDRDIMFIAANTGNSPPVISDPLPGGNSRTIQVGDSLVINVTATDPDSGQLITLTATGVPANATFVPGSPGNPVSGTFTFNPDNSQQGQVFGINFDAQDDDGTFPLTDSVNLLVGVGTAPTRGGGDPAAESTPIPTLSEWAMIMLVLSLGLYGGYRASRRMET</sequence>
<dbReference type="OrthoDB" id="7006393at2"/>
<feature type="domain" description="IPTL-CTERM protein sorting" evidence="1">
    <location>
        <begin position="402"/>
        <end position="429"/>
    </location>
</feature>
<dbReference type="Pfam" id="PF18203">
    <property type="entry name" value="IPTL-CTERM"/>
    <property type="match status" value="1"/>
</dbReference>
<dbReference type="InterPro" id="IPR026442">
    <property type="entry name" value="IPTL_CTERM"/>
</dbReference>
<reference evidence="2 3" key="1">
    <citation type="submission" date="2019-03" db="EMBL/GenBank/DDBJ databases">
        <title>Seongchinamella monodicae gen. nov., sp. nov., a novel member of the Gammaproteobacteria isolated from a tidal mudflat of beach.</title>
        <authorList>
            <person name="Yang H.G."/>
            <person name="Kang J.W."/>
            <person name="Lee S.D."/>
        </authorList>
    </citation>
    <scope>NUCLEOTIDE SEQUENCE [LARGE SCALE GENOMIC DNA]</scope>
    <source>
        <strain evidence="2 3">GH4-78</strain>
    </source>
</reference>
<gene>
    <name evidence="2" type="ORF">E2F43_18395</name>
</gene>
<proteinExistence type="predicted"/>
<keyword evidence="3" id="KW-1185">Reference proteome</keyword>
<comment type="caution">
    <text evidence="2">The sequence shown here is derived from an EMBL/GenBank/DDBJ whole genome shotgun (WGS) entry which is preliminary data.</text>
</comment>
<protein>
    <submittedName>
        <fullName evidence="2">IPTL-CTERM sorting domain-containing protein</fullName>
    </submittedName>
</protein>
<dbReference type="InterPro" id="IPR013783">
    <property type="entry name" value="Ig-like_fold"/>
</dbReference>
<dbReference type="Gene3D" id="2.60.40.10">
    <property type="entry name" value="Immunoglobulins"/>
    <property type="match status" value="1"/>
</dbReference>
<accession>A0A4R5LMV7</accession>
<dbReference type="Proteomes" id="UP000295554">
    <property type="component" value="Unassembled WGS sequence"/>
</dbReference>
<name>A0A4R5LMV7_9GAMM</name>
<organism evidence="2 3">
    <name type="scientific">Seongchinamella unica</name>
    <dbReference type="NCBI Taxonomy" id="2547392"/>
    <lineage>
        <taxon>Bacteria</taxon>
        <taxon>Pseudomonadati</taxon>
        <taxon>Pseudomonadota</taxon>
        <taxon>Gammaproteobacteria</taxon>
        <taxon>Cellvibrionales</taxon>
        <taxon>Halieaceae</taxon>
        <taxon>Seongchinamella</taxon>
    </lineage>
</organism>
<evidence type="ECO:0000313" key="2">
    <source>
        <dbReference type="EMBL" id="TDG11359.1"/>
    </source>
</evidence>
<dbReference type="EMBL" id="SMSE01000006">
    <property type="protein sequence ID" value="TDG11359.1"/>
    <property type="molecule type" value="Genomic_DNA"/>
</dbReference>